<evidence type="ECO:0000256" key="3">
    <source>
        <dbReference type="PROSITE-ProRule" id="PRU00169"/>
    </source>
</evidence>
<name>A0A402A3B6_9CHLR</name>
<dbReference type="SMART" id="SM00448">
    <property type="entry name" value="REC"/>
    <property type="match status" value="1"/>
</dbReference>
<dbReference type="EMBL" id="BIFR01000001">
    <property type="protein sequence ID" value="GCE13535.1"/>
    <property type="molecule type" value="Genomic_DNA"/>
</dbReference>
<dbReference type="SUPFAM" id="SSF52172">
    <property type="entry name" value="CheY-like"/>
    <property type="match status" value="1"/>
</dbReference>
<comment type="caution">
    <text evidence="5">The sequence shown here is derived from an EMBL/GenBank/DDBJ whole genome shotgun (WGS) entry which is preliminary data.</text>
</comment>
<gene>
    <name evidence="5" type="ORF">KTT_33940</name>
</gene>
<feature type="domain" description="Response regulatory" evidence="4">
    <location>
        <begin position="17"/>
        <end position="130"/>
    </location>
</feature>
<dbReference type="Proteomes" id="UP000287352">
    <property type="component" value="Unassembled WGS sequence"/>
</dbReference>
<proteinExistence type="predicted"/>
<dbReference type="RefSeq" id="WP_126581052.1">
    <property type="nucleotide sequence ID" value="NZ_BIFR01000001.1"/>
</dbReference>
<keyword evidence="2" id="KW-0902">Two-component regulatory system</keyword>
<keyword evidence="6" id="KW-1185">Reference proteome</keyword>
<keyword evidence="1 3" id="KW-0597">Phosphoprotein</keyword>
<dbReference type="InterPro" id="IPR011006">
    <property type="entry name" value="CheY-like_superfamily"/>
</dbReference>
<dbReference type="PROSITE" id="PS50110">
    <property type="entry name" value="RESPONSE_REGULATORY"/>
    <property type="match status" value="1"/>
</dbReference>
<accession>A0A402A3B6</accession>
<dbReference type="PANTHER" id="PTHR44591">
    <property type="entry name" value="STRESS RESPONSE REGULATOR PROTEIN 1"/>
    <property type="match status" value="1"/>
</dbReference>
<dbReference type="InterPro" id="IPR050595">
    <property type="entry name" value="Bact_response_regulator"/>
</dbReference>
<evidence type="ECO:0000256" key="1">
    <source>
        <dbReference type="ARBA" id="ARBA00022553"/>
    </source>
</evidence>
<organism evidence="5 6">
    <name type="scientific">Tengunoibacter tsumagoiensis</name>
    <dbReference type="NCBI Taxonomy" id="2014871"/>
    <lineage>
        <taxon>Bacteria</taxon>
        <taxon>Bacillati</taxon>
        <taxon>Chloroflexota</taxon>
        <taxon>Ktedonobacteria</taxon>
        <taxon>Ktedonobacterales</taxon>
        <taxon>Dictyobacteraceae</taxon>
        <taxon>Tengunoibacter</taxon>
    </lineage>
</organism>
<evidence type="ECO:0000259" key="4">
    <source>
        <dbReference type="PROSITE" id="PS50110"/>
    </source>
</evidence>
<sequence>MPREVIPPAARSPRNTTILIVEDDADIAQFLQQLIEEETPYHTTVIDNGQTALDEAPRIRPCLLLLDYRLPKVNGLELYDRLQQAEETRGVPAIMMSATLPVKELEQRGIYQIRKPMDIGSVLRMITHALASYEERSLQEQYNHP</sequence>
<evidence type="ECO:0000313" key="6">
    <source>
        <dbReference type="Proteomes" id="UP000287352"/>
    </source>
</evidence>
<dbReference type="OrthoDB" id="159357at2"/>
<dbReference type="AlphaFoldDB" id="A0A402A3B6"/>
<dbReference type="GO" id="GO:0000160">
    <property type="term" value="P:phosphorelay signal transduction system"/>
    <property type="evidence" value="ECO:0007669"/>
    <property type="project" value="UniProtKB-KW"/>
</dbReference>
<dbReference type="PANTHER" id="PTHR44591:SF14">
    <property type="entry name" value="PROTEIN PILG"/>
    <property type="match status" value="1"/>
</dbReference>
<evidence type="ECO:0000256" key="2">
    <source>
        <dbReference type="ARBA" id="ARBA00023012"/>
    </source>
</evidence>
<dbReference type="InterPro" id="IPR001789">
    <property type="entry name" value="Sig_transdc_resp-reg_receiver"/>
</dbReference>
<protein>
    <recommendedName>
        <fullName evidence="4">Response regulatory domain-containing protein</fullName>
    </recommendedName>
</protein>
<reference evidence="6" key="1">
    <citation type="submission" date="2018-12" db="EMBL/GenBank/DDBJ databases">
        <title>Tengunoibacter tsumagoiensis gen. nov., sp. nov., Dictyobacter kobayashii sp. nov., D. alpinus sp. nov., and D. joshuensis sp. nov. and description of Dictyobacteraceae fam. nov. within the order Ktedonobacterales isolated from Tengu-no-mugimeshi.</title>
        <authorList>
            <person name="Wang C.M."/>
            <person name="Zheng Y."/>
            <person name="Sakai Y."/>
            <person name="Toyoda A."/>
            <person name="Minakuchi Y."/>
            <person name="Abe K."/>
            <person name="Yokota A."/>
            <person name="Yabe S."/>
        </authorList>
    </citation>
    <scope>NUCLEOTIDE SEQUENCE [LARGE SCALE GENOMIC DNA]</scope>
    <source>
        <strain evidence="6">Uno3</strain>
    </source>
</reference>
<dbReference type="CDD" id="cd00156">
    <property type="entry name" value="REC"/>
    <property type="match status" value="1"/>
</dbReference>
<dbReference type="Pfam" id="PF00072">
    <property type="entry name" value="Response_reg"/>
    <property type="match status" value="1"/>
</dbReference>
<feature type="modified residue" description="4-aspartylphosphate" evidence="3">
    <location>
        <position position="67"/>
    </location>
</feature>
<dbReference type="Gene3D" id="3.40.50.2300">
    <property type="match status" value="1"/>
</dbReference>
<evidence type="ECO:0000313" key="5">
    <source>
        <dbReference type="EMBL" id="GCE13535.1"/>
    </source>
</evidence>